<sequence length="280" mass="31882">MMITANSRIHCLCSLLLFIIHTQKTVVVDDTQLNVVVVGDIGLPERKSFIKTKVVRAICAQNEQVPFHLGINLGGNAYYNGLRKNEFAVLEWAISQSFPKAIFPFDFLTELGKVDYDGDVDTELNYYVRYDNRFYLPNKNYFYDVTLSDGTSIRFICIDSTQLYETNPLESDIRELQIQDTITLLDNSGFLTAIFNAYNHNMQWHSRWLIRPPVISVGNSALNDPVTASRTPNSWCLSPTDGGYGQLSVTKQFAIFKFIDSDGTILREEKIYPVDKSIFV</sequence>
<accession>A0A0C2IWN5</accession>
<evidence type="ECO:0000256" key="1">
    <source>
        <dbReference type="ARBA" id="ARBA00022729"/>
    </source>
</evidence>
<dbReference type="EMBL" id="JWZT01005348">
    <property type="protein sequence ID" value="KII61292.1"/>
    <property type="molecule type" value="Genomic_DNA"/>
</dbReference>
<protein>
    <submittedName>
        <fullName evidence="4">Uncharacterized protein</fullName>
    </submittedName>
</protein>
<name>A0A0C2IWN5_THEKT</name>
<dbReference type="Proteomes" id="UP000031668">
    <property type="component" value="Unassembled WGS sequence"/>
</dbReference>
<dbReference type="InterPro" id="IPR051558">
    <property type="entry name" value="Metallophosphoesterase_PAP"/>
</dbReference>
<dbReference type="PANTHER" id="PTHR10161:SF14">
    <property type="entry name" value="TARTRATE-RESISTANT ACID PHOSPHATASE TYPE 5"/>
    <property type="match status" value="1"/>
</dbReference>
<evidence type="ECO:0000256" key="2">
    <source>
        <dbReference type="ARBA" id="ARBA00022801"/>
    </source>
</evidence>
<dbReference type="SUPFAM" id="SSF56300">
    <property type="entry name" value="Metallo-dependent phosphatases"/>
    <property type="match status" value="1"/>
</dbReference>
<keyword evidence="2" id="KW-0378">Hydrolase</keyword>
<dbReference type="OrthoDB" id="411211at2759"/>
<dbReference type="PANTHER" id="PTHR10161">
    <property type="entry name" value="TARTRATE-RESISTANT ACID PHOSPHATASE TYPE 5"/>
    <property type="match status" value="1"/>
</dbReference>
<evidence type="ECO:0000256" key="3">
    <source>
        <dbReference type="SAM" id="SignalP"/>
    </source>
</evidence>
<dbReference type="AlphaFoldDB" id="A0A0C2IWN5"/>
<evidence type="ECO:0000313" key="5">
    <source>
        <dbReference type="Proteomes" id="UP000031668"/>
    </source>
</evidence>
<comment type="caution">
    <text evidence="4">The sequence shown here is derived from an EMBL/GenBank/DDBJ whole genome shotgun (WGS) entry which is preliminary data.</text>
</comment>
<evidence type="ECO:0000313" key="4">
    <source>
        <dbReference type="EMBL" id="KII61292.1"/>
    </source>
</evidence>
<reference evidence="4 5" key="1">
    <citation type="journal article" date="2014" name="Genome Biol. Evol.">
        <title>The genome of the myxosporean Thelohanellus kitauei shows adaptations to nutrient acquisition within its fish host.</title>
        <authorList>
            <person name="Yang Y."/>
            <person name="Xiong J."/>
            <person name="Zhou Z."/>
            <person name="Huo F."/>
            <person name="Miao W."/>
            <person name="Ran C."/>
            <person name="Liu Y."/>
            <person name="Zhang J."/>
            <person name="Feng J."/>
            <person name="Wang M."/>
            <person name="Wang M."/>
            <person name="Wang L."/>
            <person name="Yao B."/>
        </authorList>
    </citation>
    <scope>NUCLEOTIDE SEQUENCE [LARGE SCALE GENOMIC DNA]</scope>
    <source>
        <strain evidence="4">Wuqing</strain>
    </source>
</reference>
<dbReference type="GO" id="GO:0016787">
    <property type="term" value="F:hydrolase activity"/>
    <property type="evidence" value="ECO:0007669"/>
    <property type="project" value="UniProtKB-KW"/>
</dbReference>
<feature type="signal peptide" evidence="3">
    <location>
        <begin position="1"/>
        <end position="25"/>
    </location>
</feature>
<dbReference type="InterPro" id="IPR029052">
    <property type="entry name" value="Metallo-depent_PP-like"/>
</dbReference>
<gene>
    <name evidence="4" type="ORF">RF11_08470</name>
</gene>
<proteinExistence type="predicted"/>
<organism evidence="4 5">
    <name type="scientific">Thelohanellus kitauei</name>
    <name type="common">Myxosporean</name>
    <dbReference type="NCBI Taxonomy" id="669202"/>
    <lineage>
        <taxon>Eukaryota</taxon>
        <taxon>Metazoa</taxon>
        <taxon>Cnidaria</taxon>
        <taxon>Myxozoa</taxon>
        <taxon>Myxosporea</taxon>
        <taxon>Bivalvulida</taxon>
        <taxon>Platysporina</taxon>
        <taxon>Myxobolidae</taxon>
        <taxon>Thelohanellus</taxon>
    </lineage>
</organism>
<keyword evidence="1 3" id="KW-0732">Signal</keyword>
<keyword evidence="5" id="KW-1185">Reference proteome</keyword>
<dbReference type="Gene3D" id="3.60.21.10">
    <property type="match status" value="1"/>
</dbReference>
<feature type="chain" id="PRO_5002167291" evidence="3">
    <location>
        <begin position="26"/>
        <end position="280"/>
    </location>
</feature>